<dbReference type="Pfam" id="PF18895">
    <property type="entry name" value="T4SS_pilin"/>
    <property type="match status" value="1"/>
</dbReference>
<keyword evidence="2" id="KW-0732">Signal</keyword>
<organism evidence="3 4">
    <name type="scientific">Candidatus Doudnabacteria bacterium Gr01-1014_77</name>
    <dbReference type="NCBI Taxonomy" id="2017133"/>
    <lineage>
        <taxon>Bacteria</taxon>
        <taxon>Candidatus Doudnaibacteriota</taxon>
    </lineage>
</organism>
<comment type="caution">
    <text evidence="3">The sequence shown here is derived from an EMBL/GenBank/DDBJ whole genome shotgun (WGS) entry which is preliminary data.</text>
</comment>
<dbReference type="Proteomes" id="UP000319613">
    <property type="component" value="Unassembled WGS sequence"/>
</dbReference>
<dbReference type="InterPro" id="IPR043993">
    <property type="entry name" value="T4SS_pilin"/>
</dbReference>
<dbReference type="EMBL" id="VMFF01000032">
    <property type="protein sequence ID" value="TSC65712.1"/>
    <property type="molecule type" value="Genomic_DNA"/>
</dbReference>
<accession>A0A554JBH8</accession>
<evidence type="ECO:0000256" key="1">
    <source>
        <dbReference type="SAM" id="Phobius"/>
    </source>
</evidence>
<evidence type="ECO:0000313" key="4">
    <source>
        <dbReference type="Proteomes" id="UP000319613"/>
    </source>
</evidence>
<name>A0A554JBH8_9BACT</name>
<gene>
    <name evidence="3" type="ORF">G01um101477_369</name>
</gene>
<evidence type="ECO:0000256" key="2">
    <source>
        <dbReference type="SAM" id="SignalP"/>
    </source>
</evidence>
<sequence>MKKKILTLAFALILGGTSLFAFSPLIPKASAAAADSTICGNTPKGILQEGMILRPDPKTGLCLPMKASDVGKPDTVNTLLVRVINIILSISASLAILFVVIGGFKYITSNGNEEAASKGRQTLVNAIIGLVIIILAYTIVRIAVNTTSSGGTFGF</sequence>
<keyword evidence="1" id="KW-1133">Transmembrane helix</keyword>
<feature type="transmembrane region" description="Helical" evidence="1">
    <location>
        <begin position="79"/>
        <end position="101"/>
    </location>
</feature>
<protein>
    <recommendedName>
        <fullName evidence="5">Integral membrane protein</fullName>
    </recommendedName>
</protein>
<dbReference type="AlphaFoldDB" id="A0A554JBH8"/>
<feature type="signal peptide" evidence="2">
    <location>
        <begin position="1"/>
        <end position="21"/>
    </location>
</feature>
<evidence type="ECO:0008006" key="5">
    <source>
        <dbReference type="Google" id="ProtNLM"/>
    </source>
</evidence>
<feature type="transmembrane region" description="Helical" evidence="1">
    <location>
        <begin position="122"/>
        <end position="144"/>
    </location>
</feature>
<keyword evidence="1" id="KW-0812">Transmembrane</keyword>
<reference evidence="3 4" key="1">
    <citation type="submission" date="2017-07" db="EMBL/GenBank/DDBJ databases">
        <title>Mechanisms for carbon and nitrogen cycling indicate functional differentiation within the Candidate Phyla Radiation.</title>
        <authorList>
            <person name="Danczak R.E."/>
            <person name="Johnston M.D."/>
            <person name="Kenah C."/>
            <person name="Slattery M."/>
            <person name="Wrighton K.C."/>
            <person name="Wilkins M.J."/>
        </authorList>
    </citation>
    <scope>NUCLEOTIDE SEQUENCE [LARGE SCALE GENOMIC DNA]</scope>
    <source>
        <strain evidence="3">Gr01-1014_77</strain>
    </source>
</reference>
<proteinExistence type="predicted"/>
<keyword evidence="1" id="KW-0472">Membrane</keyword>
<evidence type="ECO:0000313" key="3">
    <source>
        <dbReference type="EMBL" id="TSC65712.1"/>
    </source>
</evidence>
<feature type="chain" id="PRO_5022059288" description="Integral membrane protein" evidence="2">
    <location>
        <begin position="22"/>
        <end position="155"/>
    </location>
</feature>